<evidence type="ECO:0000313" key="2">
    <source>
        <dbReference type="EMBL" id="GAA3823821.1"/>
    </source>
</evidence>
<comment type="caution">
    <text evidence="2">The sequence shown here is derived from an EMBL/GenBank/DDBJ whole genome shotgun (WGS) entry which is preliminary data.</text>
</comment>
<name>A0ABP7IQD1_9ACTN</name>
<evidence type="ECO:0000256" key="1">
    <source>
        <dbReference type="SAM" id="MobiDB-lite"/>
    </source>
</evidence>
<sequence>MCFSRGAVEVTGAIEVIGAIESIRVIDLIRVIEGVQRIAGEFGEYEERRSPRVTGDGALSVGRKYRPGGHGAGVASHR</sequence>
<dbReference type="EMBL" id="BAABDE010000025">
    <property type="protein sequence ID" value="GAA3823821.1"/>
    <property type="molecule type" value="Genomic_DNA"/>
</dbReference>
<accession>A0ABP7IQD1</accession>
<gene>
    <name evidence="2" type="ORF">GCM10022403_066580</name>
</gene>
<reference evidence="3" key="1">
    <citation type="journal article" date="2019" name="Int. J. Syst. Evol. Microbiol.">
        <title>The Global Catalogue of Microorganisms (GCM) 10K type strain sequencing project: providing services to taxonomists for standard genome sequencing and annotation.</title>
        <authorList>
            <consortium name="The Broad Institute Genomics Platform"/>
            <consortium name="The Broad Institute Genome Sequencing Center for Infectious Disease"/>
            <person name="Wu L."/>
            <person name="Ma J."/>
        </authorList>
    </citation>
    <scope>NUCLEOTIDE SEQUENCE [LARGE SCALE GENOMIC DNA]</scope>
    <source>
        <strain evidence="3">JCM 17138</strain>
    </source>
</reference>
<keyword evidence="3" id="KW-1185">Reference proteome</keyword>
<evidence type="ECO:0000313" key="3">
    <source>
        <dbReference type="Proteomes" id="UP001501009"/>
    </source>
</evidence>
<proteinExistence type="predicted"/>
<feature type="region of interest" description="Disordered" evidence="1">
    <location>
        <begin position="53"/>
        <end position="78"/>
    </location>
</feature>
<organism evidence="2 3">
    <name type="scientific">Streptomyces coacervatus</name>
    <dbReference type="NCBI Taxonomy" id="647381"/>
    <lineage>
        <taxon>Bacteria</taxon>
        <taxon>Bacillati</taxon>
        <taxon>Actinomycetota</taxon>
        <taxon>Actinomycetes</taxon>
        <taxon>Kitasatosporales</taxon>
        <taxon>Streptomycetaceae</taxon>
        <taxon>Streptomyces</taxon>
    </lineage>
</organism>
<dbReference type="Proteomes" id="UP001501009">
    <property type="component" value="Unassembled WGS sequence"/>
</dbReference>
<protein>
    <submittedName>
        <fullName evidence="2">Uncharacterized protein</fullName>
    </submittedName>
</protein>